<organism evidence="3 4">
    <name type="scientific">Agaricus bisporus var. burnettii</name>
    <dbReference type="NCBI Taxonomy" id="192524"/>
    <lineage>
        <taxon>Eukaryota</taxon>
        <taxon>Fungi</taxon>
        <taxon>Dikarya</taxon>
        <taxon>Basidiomycota</taxon>
        <taxon>Agaricomycotina</taxon>
        <taxon>Agaricomycetes</taxon>
        <taxon>Agaricomycetidae</taxon>
        <taxon>Agaricales</taxon>
        <taxon>Agaricineae</taxon>
        <taxon>Agaricaceae</taxon>
        <taxon>Agaricus</taxon>
    </lineage>
</organism>
<dbReference type="PANTHER" id="PTHR35585">
    <property type="entry name" value="HHE DOMAIN PROTEIN (AFU_ORTHOLOGUE AFUA_4G00730)"/>
    <property type="match status" value="1"/>
</dbReference>
<accession>A0A8H7EVP0</accession>
<dbReference type="AlphaFoldDB" id="A0A8H7EVP0"/>
<sequence length="201" mass="23246">MATATTQARSLRDVITEDHREIMAYFDEYKKNQHDSSAQERWTNLFTWEVARHSVGEEIVVYPLMEKYLGAQGHDLAEGDRRDHQYVKERLYKLQGMAPGSKEHASLMQDIVDHLKSHIESEESQDLPALEKAIGPQESQRVAKSFERTKKFVPTRPHPSAPARPPYETFVGFLSAPIDKLKDYFSTFPTDEEKQEARQHM</sequence>
<dbReference type="Pfam" id="PF01814">
    <property type="entry name" value="Hemerythrin"/>
    <property type="match status" value="1"/>
</dbReference>
<gene>
    <name evidence="3" type="ORF">Agabi119p4_10798</name>
</gene>
<dbReference type="InterPro" id="IPR012312">
    <property type="entry name" value="Hemerythrin-like"/>
</dbReference>
<evidence type="ECO:0000313" key="4">
    <source>
        <dbReference type="Proteomes" id="UP000629468"/>
    </source>
</evidence>
<dbReference type="PANTHER" id="PTHR35585:SF1">
    <property type="entry name" value="HHE DOMAIN PROTEIN (AFU_ORTHOLOGUE AFUA_4G00730)"/>
    <property type="match status" value="1"/>
</dbReference>
<proteinExistence type="predicted"/>
<feature type="region of interest" description="Disordered" evidence="1">
    <location>
        <begin position="147"/>
        <end position="166"/>
    </location>
</feature>
<evidence type="ECO:0000259" key="2">
    <source>
        <dbReference type="Pfam" id="PF01814"/>
    </source>
</evidence>
<protein>
    <recommendedName>
        <fullName evidence="2">Hemerythrin-like domain-containing protein</fullName>
    </recommendedName>
</protein>
<dbReference type="Gene3D" id="1.20.120.520">
    <property type="entry name" value="nmb1532 protein domain like"/>
    <property type="match status" value="1"/>
</dbReference>
<name>A0A8H7EVP0_AGABI</name>
<evidence type="ECO:0000313" key="3">
    <source>
        <dbReference type="EMBL" id="KAF7760122.1"/>
    </source>
</evidence>
<comment type="caution">
    <text evidence="3">The sequence shown here is derived from an EMBL/GenBank/DDBJ whole genome shotgun (WGS) entry which is preliminary data.</text>
</comment>
<dbReference type="Proteomes" id="UP000629468">
    <property type="component" value="Unassembled WGS sequence"/>
</dbReference>
<dbReference type="EMBL" id="JABXXO010000015">
    <property type="protein sequence ID" value="KAF7760122.1"/>
    <property type="molecule type" value="Genomic_DNA"/>
</dbReference>
<feature type="domain" description="Hemerythrin-like" evidence="2">
    <location>
        <begin position="12"/>
        <end position="130"/>
    </location>
</feature>
<feature type="compositionally biased region" description="Pro residues" evidence="1">
    <location>
        <begin position="156"/>
        <end position="165"/>
    </location>
</feature>
<reference evidence="3 4" key="1">
    <citation type="journal article" name="Sci. Rep.">
        <title>Telomere-to-telomere assembled and centromere annotated genomes of the two main subspecies of the button mushroom Agaricus bisporus reveal especially polymorphic chromosome ends.</title>
        <authorList>
            <person name="Sonnenberg A.S.M."/>
            <person name="Sedaghat-Telgerd N."/>
            <person name="Lavrijssen B."/>
            <person name="Ohm R.A."/>
            <person name="Hendrickx P.M."/>
            <person name="Scholtmeijer K."/>
            <person name="Baars J.J.P."/>
            <person name="van Peer A."/>
        </authorList>
    </citation>
    <scope>NUCLEOTIDE SEQUENCE [LARGE SCALE GENOMIC DNA]</scope>
    <source>
        <strain evidence="3 4">H119_p4</strain>
    </source>
</reference>
<evidence type="ECO:0000256" key="1">
    <source>
        <dbReference type="SAM" id="MobiDB-lite"/>
    </source>
</evidence>